<organism evidence="4 5">
    <name type="scientific">Astyanax mexicanus</name>
    <name type="common">Blind cave fish</name>
    <name type="synonym">Astyanax fasciatus mexicanus</name>
    <dbReference type="NCBI Taxonomy" id="7994"/>
    <lineage>
        <taxon>Eukaryota</taxon>
        <taxon>Metazoa</taxon>
        <taxon>Chordata</taxon>
        <taxon>Craniata</taxon>
        <taxon>Vertebrata</taxon>
        <taxon>Euteleostomi</taxon>
        <taxon>Actinopterygii</taxon>
        <taxon>Neopterygii</taxon>
        <taxon>Teleostei</taxon>
        <taxon>Ostariophysi</taxon>
        <taxon>Characiformes</taxon>
        <taxon>Characoidei</taxon>
        <taxon>Acestrorhamphidae</taxon>
        <taxon>Acestrorhamphinae</taxon>
        <taxon>Astyanax</taxon>
    </lineage>
</organism>
<dbReference type="Proteomes" id="UP000018467">
    <property type="component" value="Unassembled WGS sequence"/>
</dbReference>
<feature type="region of interest" description="Disordered" evidence="1">
    <location>
        <begin position="350"/>
        <end position="384"/>
    </location>
</feature>
<dbReference type="AlphaFoldDB" id="A0A3B1JMQ1"/>
<reference evidence="5" key="1">
    <citation type="submission" date="2013-03" db="EMBL/GenBank/DDBJ databases">
        <authorList>
            <person name="Jeffery W."/>
            <person name="Warren W."/>
            <person name="Wilson R.K."/>
        </authorList>
    </citation>
    <scope>NUCLEOTIDE SEQUENCE</scope>
    <source>
        <strain evidence="5">female</strain>
    </source>
</reference>
<dbReference type="InterPro" id="IPR050111">
    <property type="entry name" value="C-type_lectin/snaclec_domain"/>
</dbReference>
<dbReference type="SMART" id="SM00034">
    <property type="entry name" value="CLECT"/>
    <property type="match status" value="1"/>
</dbReference>
<dbReference type="Ensembl" id="ENSAMXT00000055830.1">
    <property type="protein sequence ID" value="ENSAMXP00000043011.1"/>
    <property type="gene ID" value="ENSAMXG00000037069.1"/>
</dbReference>
<evidence type="ECO:0000256" key="2">
    <source>
        <dbReference type="SAM" id="SignalP"/>
    </source>
</evidence>
<evidence type="ECO:0000259" key="3">
    <source>
        <dbReference type="PROSITE" id="PS50041"/>
    </source>
</evidence>
<evidence type="ECO:0000256" key="1">
    <source>
        <dbReference type="SAM" id="MobiDB-lite"/>
    </source>
</evidence>
<dbReference type="PROSITE" id="PS50041">
    <property type="entry name" value="C_TYPE_LECTIN_2"/>
    <property type="match status" value="1"/>
</dbReference>
<dbReference type="SUPFAM" id="SSF56436">
    <property type="entry name" value="C-type lectin-like"/>
    <property type="match status" value="1"/>
</dbReference>
<evidence type="ECO:0000313" key="4">
    <source>
        <dbReference type="Ensembl" id="ENSAMXP00000043011.1"/>
    </source>
</evidence>
<evidence type="ECO:0000313" key="5">
    <source>
        <dbReference type="Proteomes" id="UP000018467"/>
    </source>
</evidence>
<name>A0A3B1JMQ1_ASTMX</name>
<reference evidence="4" key="4">
    <citation type="submission" date="2025-09" db="UniProtKB">
        <authorList>
            <consortium name="Ensembl"/>
        </authorList>
    </citation>
    <scope>IDENTIFICATION</scope>
</reference>
<reference evidence="5" key="2">
    <citation type="journal article" date="2014" name="Nat. Commun.">
        <title>The cavefish genome reveals candidate genes for eye loss.</title>
        <authorList>
            <person name="McGaugh S.E."/>
            <person name="Gross J.B."/>
            <person name="Aken B."/>
            <person name="Blin M."/>
            <person name="Borowsky R."/>
            <person name="Chalopin D."/>
            <person name="Hinaux H."/>
            <person name="Jeffery W.R."/>
            <person name="Keene A."/>
            <person name="Ma L."/>
            <person name="Minx P."/>
            <person name="Murphy D."/>
            <person name="O'Quin K.E."/>
            <person name="Retaux S."/>
            <person name="Rohner N."/>
            <person name="Searle S.M."/>
            <person name="Stahl B.A."/>
            <person name="Tabin C."/>
            <person name="Volff J.N."/>
            <person name="Yoshizawa M."/>
            <person name="Warren W.C."/>
        </authorList>
    </citation>
    <scope>NUCLEOTIDE SEQUENCE [LARGE SCALE GENOMIC DNA]</scope>
    <source>
        <strain evidence="5">female</strain>
    </source>
</reference>
<feature type="compositionally biased region" description="Basic and acidic residues" evidence="1">
    <location>
        <begin position="370"/>
        <end position="383"/>
    </location>
</feature>
<keyword evidence="5" id="KW-1185">Reference proteome</keyword>
<reference evidence="4" key="3">
    <citation type="submission" date="2025-08" db="UniProtKB">
        <authorList>
            <consortium name="Ensembl"/>
        </authorList>
    </citation>
    <scope>IDENTIFICATION</scope>
</reference>
<proteinExistence type="predicted"/>
<dbReference type="InParanoid" id="A0A3B1JMQ1"/>
<dbReference type="InterPro" id="IPR016186">
    <property type="entry name" value="C-type_lectin-like/link_sf"/>
</dbReference>
<accession>A0A3B1JMQ1</accession>
<sequence length="666" mass="75831">MLRTVLLLIALSGLQARPLPNDLLRFQNGGWVIGAPQLVQDQLMDNFVYSESNAQSRRSPTDLNNGLIKKQSSVINSESKEKVAVAPAVEVKVQDNPIQKAFGAENRRQGTEPSRRFLVDLNTGLLKEHVSEMDRRVSGFYNYPSNREFRQGTEPSRRFLVDLRTGLLKSHISEMNRRVSGFYNYPSDKEYRQGTENSQATLVNVKSEQRLAPLSEMQRRTALTEETVAGERVEIQKARPVEMRRQGTEPSRRFLVDLNTGILKEHVSEMDRRVSGFSPYNSISRQEFRQGTENSRRTLVDIRTGLQLAHLTEMQRSTSPLDEFRQGTEYSPAALLQLRAELMENMERDKFTEDKSKGKDSAHHRASPPEIRRQGTEPSRRFLIDPNTGMLKEHVSEMDRRVSGFYNYPSNYEFRQGTENSQATLVDIRSGHLLAPLSEMQRTVALLSDQGSMEHSPDISPELHSNHLVENIGANEVHIPDFRQAENMEPQKALEHNEVMEELMHGMEYSHANIIDNHIMESAEMKKIDDDGVTMCQGEEIDGKCYYFNSNLLTFSEAETSCKTFSSLGHLASVTSSGLHVRLVELVTRAKGEGVLTWLGGIMRDAQFEWTDGSSWEYSDWMPGHPSTEKYEQSCMEMFRMGESWWTAADCDLKRASVCSYPVRAL</sequence>
<feature type="domain" description="C-type lectin" evidence="3">
    <location>
        <begin position="541"/>
        <end position="660"/>
    </location>
</feature>
<keyword evidence="2" id="KW-0732">Signal</keyword>
<feature type="signal peptide" evidence="2">
    <location>
        <begin position="1"/>
        <end position="16"/>
    </location>
</feature>
<feature type="compositionally biased region" description="Basic and acidic residues" evidence="1">
    <location>
        <begin position="350"/>
        <end position="363"/>
    </location>
</feature>
<dbReference type="Pfam" id="PF00059">
    <property type="entry name" value="Lectin_C"/>
    <property type="match status" value="1"/>
</dbReference>
<dbReference type="Bgee" id="ENSAMXG00000037069">
    <property type="expression patterns" value="Expressed in intestine and 3 other cell types or tissues"/>
</dbReference>
<dbReference type="GeneTree" id="ENSGT00940000166048"/>
<feature type="chain" id="PRO_5017368779" evidence="2">
    <location>
        <begin position="17"/>
        <end position="666"/>
    </location>
</feature>
<protein>
    <submittedName>
        <fullName evidence="4">Uncharacterized LOC103026164</fullName>
    </submittedName>
</protein>
<dbReference type="Gene3D" id="3.10.100.10">
    <property type="entry name" value="Mannose-Binding Protein A, subunit A"/>
    <property type="match status" value="1"/>
</dbReference>
<dbReference type="InterPro" id="IPR001304">
    <property type="entry name" value="C-type_lectin-like"/>
</dbReference>
<dbReference type="InterPro" id="IPR016187">
    <property type="entry name" value="CTDL_fold"/>
</dbReference>
<dbReference type="FunCoup" id="A0A3B1JMQ1">
    <property type="interactions" value="4"/>
</dbReference>
<dbReference type="PANTHER" id="PTHR22803">
    <property type="entry name" value="MANNOSE, PHOSPHOLIPASE, LECTIN RECEPTOR RELATED"/>
    <property type="match status" value="1"/>
</dbReference>